<dbReference type="EMBL" id="AMZH03017932">
    <property type="protein sequence ID" value="RRT42319.1"/>
    <property type="molecule type" value="Genomic_DNA"/>
</dbReference>
<dbReference type="Proteomes" id="UP000287651">
    <property type="component" value="Unassembled WGS sequence"/>
</dbReference>
<accession>A0A426XS46</accession>
<sequence length="176" mass="20094">MQVGAFTVHASCIIFFFVEDLAGRRRRSVVPSILLPVFLREIYREERKLEEVGRYEEEASGVGRAATVGAESRLKYSRWERSGRWRALGSSKKSQNNRKSTYKSRASAWRLYAGTSYCRGVSHPWKPAGVSSPLPGSRSCVAYRKGGKLRLEWNVGKHRSESDSERFLLSEEKIQF</sequence>
<organism evidence="1 2">
    <name type="scientific">Ensete ventricosum</name>
    <name type="common">Abyssinian banana</name>
    <name type="synonym">Musa ensete</name>
    <dbReference type="NCBI Taxonomy" id="4639"/>
    <lineage>
        <taxon>Eukaryota</taxon>
        <taxon>Viridiplantae</taxon>
        <taxon>Streptophyta</taxon>
        <taxon>Embryophyta</taxon>
        <taxon>Tracheophyta</taxon>
        <taxon>Spermatophyta</taxon>
        <taxon>Magnoliopsida</taxon>
        <taxon>Liliopsida</taxon>
        <taxon>Zingiberales</taxon>
        <taxon>Musaceae</taxon>
        <taxon>Ensete</taxon>
    </lineage>
</organism>
<protein>
    <submittedName>
        <fullName evidence="1">Uncharacterized protein</fullName>
    </submittedName>
</protein>
<evidence type="ECO:0000313" key="1">
    <source>
        <dbReference type="EMBL" id="RRT42319.1"/>
    </source>
</evidence>
<dbReference type="AlphaFoldDB" id="A0A426XS46"/>
<name>A0A426XS46_ENSVE</name>
<gene>
    <name evidence="1" type="ORF">B296_00049500</name>
</gene>
<comment type="caution">
    <text evidence="1">The sequence shown here is derived from an EMBL/GenBank/DDBJ whole genome shotgun (WGS) entry which is preliminary data.</text>
</comment>
<reference evidence="1 2" key="1">
    <citation type="journal article" date="2014" name="Agronomy (Basel)">
        <title>A Draft Genome Sequence for Ensete ventricosum, the Drought-Tolerant Tree Against Hunger.</title>
        <authorList>
            <person name="Harrison J."/>
            <person name="Moore K.A."/>
            <person name="Paszkiewicz K."/>
            <person name="Jones T."/>
            <person name="Grant M."/>
            <person name="Ambacheew D."/>
            <person name="Muzemil S."/>
            <person name="Studholme D.J."/>
        </authorList>
    </citation>
    <scope>NUCLEOTIDE SEQUENCE [LARGE SCALE GENOMIC DNA]</scope>
</reference>
<evidence type="ECO:0000313" key="2">
    <source>
        <dbReference type="Proteomes" id="UP000287651"/>
    </source>
</evidence>
<proteinExistence type="predicted"/>